<keyword evidence="10" id="KW-0902">Two-component regulatory system</keyword>
<dbReference type="CDD" id="cd01007">
    <property type="entry name" value="PBP2_BvgS_HisK_like"/>
    <property type="match status" value="1"/>
</dbReference>
<reference evidence="19 20" key="1">
    <citation type="submission" date="2020-10" db="EMBL/GenBank/DDBJ databases">
        <authorList>
            <person name="Peeters C."/>
        </authorList>
    </citation>
    <scope>NUCLEOTIDE SEQUENCE [LARGE SCALE GENOMIC DNA]</scope>
    <source>
        <strain evidence="19 20">LMG 28140</strain>
    </source>
</reference>
<dbReference type="Pfam" id="PF00497">
    <property type="entry name" value="SBP_bac_3"/>
    <property type="match status" value="1"/>
</dbReference>
<evidence type="ECO:0000256" key="14">
    <source>
        <dbReference type="SAM" id="Phobius"/>
    </source>
</evidence>
<keyword evidence="8" id="KW-0067">ATP-binding</keyword>
<feature type="modified residue" description="4-aspartylphosphate" evidence="13">
    <location>
        <position position="635"/>
    </location>
</feature>
<evidence type="ECO:0000256" key="12">
    <source>
        <dbReference type="PROSITE-ProRule" id="PRU00110"/>
    </source>
</evidence>
<feature type="modified residue" description="Phosphohistidine" evidence="12">
    <location>
        <position position="757"/>
    </location>
</feature>
<dbReference type="Gene3D" id="1.10.287.130">
    <property type="match status" value="1"/>
</dbReference>
<accession>A0ABN7IF49</accession>
<evidence type="ECO:0000256" key="10">
    <source>
        <dbReference type="ARBA" id="ARBA00023012"/>
    </source>
</evidence>
<dbReference type="Gene3D" id="3.40.50.2300">
    <property type="match status" value="1"/>
</dbReference>
<dbReference type="SUPFAM" id="SSF47226">
    <property type="entry name" value="Histidine-containing phosphotransfer domain, HPT domain"/>
    <property type="match status" value="1"/>
</dbReference>
<evidence type="ECO:0000256" key="8">
    <source>
        <dbReference type="ARBA" id="ARBA00022840"/>
    </source>
</evidence>
<dbReference type="InterPro" id="IPR004358">
    <property type="entry name" value="Sig_transdc_His_kin-like_C"/>
</dbReference>
<dbReference type="CDD" id="cd16922">
    <property type="entry name" value="HATPase_EvgS-ArcB-TorS-like"/>
    <property type="match status" value="1"/>
</dbReference>
<organism evidence="19 20">
    <name type="scientific">Paraburkholderia metrosideri</name>
    <dbReference type="NCBI Taxonomy" id="580937"/>
    <lineage>
        <taxon>Bacteria</taxon>
        <taxon>Pseudomonadati</taxon>
        <taxon>Pseudomonadota</taxon>
        <taxon>Betaproteobacteria</taxon>
        <taxon>Burkholderiales</taxon>
        <taxon>Burkholderiaceae</taxon>
        <taxon>Paraburkholderia</taxon>
    </lineage>
</organism>
<keyword evidence="15" id="KW-0732">Signal</keyword>
<protein>
    <recommendedName>
        <fullName evidence="3">histidine kinase</fullName>
        <ecNumber evidence="3">2.7.13.3</ecNumber>
    </recommendedName>
</protein>
<evidence type="ECO:0000313" key="20">
    <source>
        <dbReference type="Proteomes" id="UP000598032"/>
    </source>
</evidence>
<dbReference type="InterPro" id="IPR001789">
    <property type="entry name" value="Sig_transdc_resp-reg_receiver"/>
</dbReference>
<evidence type="ECO:0000256" key="1">
    <source>
        <dbReference type="ARBA" id="ARBA00000085"/>
    </source>
</evidence>
<gene>
    <name evidence="19" type="primary">rcsC_23</name>
    <name evidence="19" type="ORF">LMG28140_06406</name>
</gene>
<evidence type="ECO:0000256" key="11">
    <source>
        <dbReference type="ARBA" id="ARBA00023136"/>
    </source>
</evidence>
<dbReference type="InterPro" id="IPR036097">
    <property type="entry name" value="HisK_dim/P_sf"/>
</dbReference>
<evidence type="ECO:0000256" key="7">
    <source>
        <dbReference type="ARBA" id="ARBA00022741"/>
    </source>
</evidence>
<dbReference type="GO" id="GO:0004673">
    <property type="term" value="F:protein histidine kinase activity"/>
    <property type="evidence" value="ECO:0007669"/>
    <property type="project" value="UniProtKB-EC"/>
</dbReference>
<evidence type="ECO:0000259" key="17">
    <source>
        <dbReference type="PROSITE" id="PS50110"/>
    </source>
</evidence>
<evidence type="ECO:0000256" key="5">
    <source>
        <dbReference type="ARBA" id="ARBA00022553"/>
    </source>
</evidence>
<dbReference type="SMART" id="SM00062">
    <property type="entry name" value="PBPb"/>
    <property type="match status" value="1"/>
</dbReference>
<evidence type="ECO:0000256" key="9">
    <source>
        <dbReference type="ARBA" id="ARBA00022989"/>
    </source>
</evidence>
<feature type="transmembrane region" description="Helical" evidence="14">
    <location>
        <begin position="285"/>
        <end position="305"/>
    </location>
</feature>
<dbReference type="Gene3D" id="1.20.120.160">
    <property type="entry name" value="HPT domain"/>
    <property type="match status" value="1"/>
</dbReference>
<dbReference type="InterPro" id="IPR001638">
    <property type="entry name" value="Solute-binding_3/MltF_N"/>
</dbReference>
<evidence type="ECO:0000256" key="3">
    <source>
        <dbReference type="ARBA" id="ARBA00012438"/>
    </source>
</evidence>
<feature type="signal peptide" evidence="15">
    <location>
        <begin position="1"/>
        <end position="26"/>
    </location>
</feature>
<dbReference type="InterPro" id="IPR003661">
    <property type="entry name" value="HisK_dim/P_dom"/>
</dbReference>
<evidence type="ECO:0000256" key="4">
    <source>
        <dbReference type="ARBA" id="ARBA00022475"/>
    </source>
</evidence>
<comment type="catalytic activity">
    <reaction evidence="1">
        <text>ATP + protein L-histidine = ADP + protein N-phospho-L-histidine.</text>
        <dbReference type="EC" id="2.7.13.3"/>
    </reaction>
</comment>
<dbReference type="PANTHER" id="PTHR45339:SF1">
    <property type="entry name" value="HYBRID SIGNAL TRANSDUCTION HISTIDINE KINASE J"/>
    <property type="match status" value="1"/>
</dbReference>
<keyword evidence="4" id="KW-1003">Cell membrane</keyword>
<dbReference type="InterPro" id="IPR003594">
    <property type="entry name" value="HATPase_dom"/>
</dbReference>
<dbReference type="SMART" id="SM00388">
    <property type="entry name" value="HisKA"/>
    <property type="match status" value="1"/>
</dbReference>
<keyword evidence="7" id="KW-0547">Nucleotide-binding</keyword>
<dbReference type="SUPFAM" id="SSF47384">
    <property type="entry name" value="Homodimeric domain of signal transducing histidine kinase"/>
    <property type="match status" value="1"/>
</dbReference>
<evidence type="ECO:0000256" key="2">
    <source>
        <dbReference type="ARBA" id="ARBA00004651"/>
    </source>
</evidence>
<keyword evidence="19" id="KW-0418">Kinase</keyword>
<dbReference type="SUPFAM" id="SSF52172">
    <property type="entry name" value="CheY-like"/>
    <property type="match status" value="1"/>
</dbReference>
<sequence length="817" mass="90218">MRRRCLGKLVVLLAFLMFGWSGSARAAGSPLLTPEEQAWIKTHPVVRVIAENNWQPFEYLENGRIVGLVPSYMELISEMTGLRFEVVPGIGWGQAPAAFQRGDADVATVISRSTADRLGTDIIISRPFFVSGISIVTDDQATVMFDLEDLRGKRLALKGQGGLEYLVRQRYPSIKVLPFDTHEEALQTLLDGKADAAIGLDATILPVVRRKFYGRLHVSGAVAYYPVALSMVTRSDLPLLASIIDKSLAAIPVRQAEAIKERWLRLADYGEPSIESILRYRAREVLGALGILIIFALLTIFSLRARTAAMRSEREKAMFLAFMSHEIRTPMHTIFSSLELLQRSPLNEKQAERTRTAVIASETLLELLNDLLEYSRLDSRRLELEQIATPIAAWARQTIDMVRWRAEKKRLTLSLDVTCAPELNLIIDPTRLRQIASNLLVNAIKFTESGVVKLRLDYAPPAKAGRPGALTLEVSDTGIGLSAEQQLQIFDAFRQADTSTPRHFGGTGLGLAICKELAVLMRGSIAVRSEPGGLTSFTVRVPVRSAEFADAEAVRVKGAPSVNHVERSRAAEAAAVAAETSSKRPLLLVVDDHEAVQIAIRAQLDELGYDAIMVGTGTAALEAFATRRYDMVLLDCNLPDIDGYTVADRMRAHESVMMAEHTPIIAISAAVDEQHKVRCMTSGMDGALSKPIRLDMLRELVELWCPAWAPTPPVESIEPMRNDTMQQVYLRSLKEDVEIILRAIEEKDWGGVRYAVHRIKGSSHVAGQPEIAVIAEKFEASLDSTTTPSSDQFAEMLNGLREAQESLEIAPDNARRN</sequence>
<feature type="domain" description="HPt" evidence="18">
    <location>
        <begin position="718"/>
        <end position="814"/>
    </location>
</feature>
<dbReference type="PANTHER" id="PTHR45339">
    <property type="entry name" value="HYBRID SIGNAL TRANSDUCTION HISTIDINE KINASE J"/>
    <property type="match status" value="1"/>
</dbReference>
<comment type="caution">
    <text evidence="19">The sequence shown here is derived from an EMBL/GenBank/DDBJ whole genome shotgun (WGS) entry which is preliminary data.</text>
</comment>
<feature type="domain" description="Histidine kinase" evidence="16">
    <location>
        <begin position="322"/>
        <end position="545"/>
    </location>
</feature>
<evidence type="ECO:0000259" key="18">
    <source>
        <dbReference type="PROSITE" id="PS50894"/>
    </source>
</evidence>
<evidence type="ECO:0000256" key="6">
    <source>
        <dbReference type="ARBA" id="ARBA00022692"/>
    </source>
</evidence>
<dbReference type="Gene3D" id="3.40.190.10">
    <property type="entry name" value="Periplasmic binding protein-like II"/>
    <property type="match status" value="2"/>
</dbReference>
<dbReference type="SUPFAM" id="SSF55874">
    <property type="entry name" value="ATPase domain of HSP90 chaperone/DNA topoisomerase II/histidine kinase"/>
    <property type="match status" value="1"/>
</dbReference>
<dbReference type="EC" id="2.7.13.3" evidence="3"/>
<dbReference type="InterPro" id="IPR036890">
    <property type="entry name" value="HATPase_C_sf"/>
</dbReference>
<dbReference type="Proteomes" id="UP000598032">
    <property type="component" value="Unassembled WGS sequence"/>
</dbReference>
<keyword evidence="11 14" id="KW-0472">Membrane</keyword>
<dbReference type="InterPro" id="IPR005467">
    <property type="entry name" value="His_kinase_dom"/>
</dbReference>
<evidence type="ECO:0000256" key="13">
    <source>
        <dbReference type="PROSITE-ProRule" id="PRU00169"/>
    </source>
</evidence>
<dbReference type="PROSITE" id="PS50894">
    <property type="entry name" value="HPT"/>
    <property type="match status" value="1"/>
</dbReference>
<name>A0ABN7IF49_9BURK</name>
<dbReference type="SUPFAM" id="SSF53850">
    <property type="entry name" value="Periplasmic binding protein-like II"/>
    <property type="match status" value="1"/>
</dbReference>
<dbReference type="InterPro" id="IPR008207">
    <property type="entry name" value="Sig_transdc_His_kin_Hpt_dom"/>
</dbReference>
<proteinExistence type="predicted"/>
<keyword evidence="6 14" id="KW-0812">Transmembrane</keyword>
<keyword evidence="5 13" id="KW-0597">Phosphoprotein</keyword>
<dbReference type="PROSITE" id="PS50109">
    <property type="entry name" value="HIS_KIN"/>
    <property type="match status" value="1"/>
</dbReference>
<evidence type="ECO:0000259" key="16">
    <source>
        <dbReference type="PROSITE" id="PS50109"/>
    </source>
</evidence>
<dbReference type="PROSITE" id="PS50110">
    <property type="entry name" value="RESPONSE_REGULATORY"/>
    <property type="match status" value="1"/>
</dbReference>
<evidence type="ECO:0000256" key="15">
    <source>
        <dbReference type="SAM" id="SignalP"/>
    </source>
</evidence>
<dbReference type="PRINTS" id="PR00344">
    <property type="entry name" value="BCTRLSENSOR"/>
</dbReference>
<evidence type="ECO:0000313" key="19">
    <source>
        <dbReference type="EMBL" id="CAD6558531.1"/>
    </source>
</evidence>
<dbReference type="Pfam" id="PF00512">
    <property type="entry name" value="HisKA"/>
    <property type="match status" value="1"/>
</dbReference>
<dbReference type="SMART" id="SM00448">
    <property type="entry name" value="REC"/>
    <property type="match status" value="1"/>
</dbReference>
<dbReference type="Gene3D" id="3.30.565.10">
    <property type="entry name" value="Histidine kinase-like ATPase, C-terminal domain"/>
    <property type="match status" value="1"/>
</dbReference>
<keyword evidence="20" id="KW-1185">Reference proteome</keyword>
<dbReference type="Pfam" id="PF02518">
    <property type="entry name" value="HATPase_c"/>
    <property type="match status" value="1"/>
</dbReference>
<dbReference type="Pfam" id="PF00072">
    <property type="entry name" value="Response_reg"/>
    <property type="match status" value="1"/>
</dbReference>
<keyword evidence="19" id="KW-0808">Transferase</keyword>
<comment type="subcellular location">
    <subcellularLocation>
        <location evidence="2">Cell membrane</location>
        <topology evidence="2">Multi-pass membrane protein</topology>
    </subcellularLocation>
</comment>
<dbReference type="Pfam" id="PF01627">
    <property type="entry name" value="Hpt"/>
    <property type="match status" value="1"/>
</dbReference>
<dbReference type="CDD" id="cd00082">
    <property type="entry name" value="HisKA"/>
    <property type="match status" value="1"/>
</dbReference>
<dbReference type="SMART" id="SM00387">
    <property type="entry name" value="HATPase_c"/>
    <property type="match status" value="1"/>
</dbReference>
<dbReference type="CDD" id="cd17546">
    <property type="entry name" value="REC_hyHK_CKI1_RcsC-like"/>
    <property type="match status" value="1"/>
</dbReference>
<dbReference type="InterPro" id="IPR036641">
    <property type="entry name" value="HPT_dom_sf"/>
</dbReference>
<dbReference type="InterPro" id="IPR011006">
    <property type="entry name" value="CheY-like_superfamily"/>
</dbReference>
<dbReference type="EMBL" id="CAJHCP010000021">
    <property type="protein sequence ID" value="CAD6558531.1"/>
    <property type="molecule type" value="Genomic_DNA"/>
</dbReference>
<feature type="domain" description="Response regulatory" evidence="17">
    <location>
        <begin position="586"/>
        <end position="705"/>
    </location>
</feature>
<keyword evidence="9 14" id="KW-1133">Transmembrane helix</keyword>
<feature type="chain" id="PRO_5046494443" description="histidine kinase" evidence="15">
    <location>
        <begin position="27"/>
        <end position="817"/>
    </location>
</feature>